<feature type="compositionally biased region" description="Basic residues" evidence="1">
    <location>
        <begin position="71"/>
        <end position="83"/>
    </location>
</feature>
<sequence>MAQQARRCRAGAGALARACSLGEMDGDSLRQPLLASGANGRSETPHSPRAERHDRPLEPDAERTRSDSPHRTKPVPKRLPRSRRRGCTSFLSLEIRDALHLPTIAITRSQRSRAGSEVGAGWTPLKWHSLGCERDLTRRRHSHIGFNIPLLQAFLTPTAHTRNSVTNSPPYNFSVCLLGSISILSAGWDSCDSDIEYIHGKTQATLSRARSVRDVCWGIPWLSTDCHISTTLLPRSLHPPQPYIFPRSLHSFQPSILHRSFHPSLLPSTPSNPASSLATSSPILHPPSTLPSSLTLHPPSLPPSSLNPSIPYNPLFSLAPSILPRSPQPSILLIPGAHHLALPLKSAKPPLRPFPPGRHLPTVIKTNDVRYHHALCLSFRPF</sequence>
<reference evidence="2 3" key="2">
    <citation type="submission" date="2019-01" db="EMBL/GenBank/DDBJ databases">
        <title>The decoding of complex shrimp genome reveals the adaptation for benthos swimmer, frequently molting mechanism and breeding impact on genome.</title>
        <authorList>
            <person name="Sun Y."/>
            <person name="Gao Y."/>
            <person name="Yu Y."/>
        </authorList>
    </citation>
    <scope>NUCLEOTIDE SEQUENCE [LARGE SCALE GENOMIC DNA]</scope>
    <source>
        <tissue evidence="2">Muscle</tissue>
    </source>
</reference>
<dbReference type="EMBL" id="QCYY01003452">
    <property type="protein sequence ID" value="ROT63317.1"/>
    <property type="molecule type" value="Genomic_DNA"/>
</dbReference>
<keyword evidence="3" id="KW-1185">Reference proteome</keyword>
<protein>
    <submittedName>
        <fullName evidence="2">Uncharacterized protein</fullName>
    </submittedName>
</protein>
<reference evidence="2 3" key="1">
    <citation type="submission" date="2018-04" db="EMBL/GenBank/DDBJ databases">
        <authorList>
            <person name="Zhang X."/>
            <person name="Yuan J."/>
            <person name="Li F."/>
            <person name="Xiang J."/>
        </authorList>
    </citation>
    <scope>NUCLEOTIDE SEQUENCE [LARGE SCALE GENOMIC DNA]</scope>
    <source>
        <tissue evidence="2">Muscle</tissue>
    </source>
</reference>
<dbReference type="Proteomes" id="UP000283509">
    <property type="component" value="Unassembled WGS sequence"/>
</dbReference>
<feature type="compositionally biased region" description="Basic and acidic residues" evidence="1">
    <location>
        <begin position="43"/>
        <end position="70"/>
    </location>
</feature>
<name>A0A3R7PEL7_PENVA</name>
<accession>A0A3R7PEL7</accession>
<organism evidence="2 3">
    <name type="scientific">Penaeus vannamei</name>
    <name type="common">Whiteleg shrimp</name>
    <name type="synonym">Litopenaeus vannamei</name>
    <dbReference type="NCBI Taxonomy" id="6689"/>
    <lineage>
        <taxon>Eukaryota</taxon>
        <taxon>Metazoa</taxon>
        <taxon>Ecdysozoa</taxon>
        <taxon>Arthropoda</taxon>
        <taxon>Crustacea</taxon>
        <taxon>Multicrustacea</taxon>
        <taxon>Malacostraca</taxon>
        <taxon>Eumalacostraca</taxon>
        <taxon>Eucarida</taxon>
        <taxon>Decapoda</taxon>
        <taxon>Dendrobranchiata</taxon>
        <taxon>Penaeoidea</taxon>
        <taxon>Penaeidae</taxon>
        <taxon>Penaeus</taxon>
    </lineage>
</organism>
<evidence type="ECO:0000313" key="3">
    <source>
        <dbReference type="Proteomes" id="UP000283509"/>
    </source>
</evidence>
<comment type="caution">
    <text evidence="2">The sequence shown here is derived from an EMBL/GenBank/DDBJ whole genome shotgun (WGS) entry which is preliminary data.</text>
</comment>
<evidence type="ECO:0000313" key="2">
    <source>
        <dbReference type="EMBL" id="ROT63317.1"/>
    </source>
</evidence>
<dbReference type="AlphaFoldDB" id="A0A3R7PEL7"/>
<evidence type="ECO:0000256" key="1">
    <source>
        <dbReference type="SAM" id="MobiDB-lite"/>
    </source>
</evidence>
<proteinExistence type="predicted"/>
<feature type="region of interest" description="Disordered" evidence="1">
    <location>
        <begin position="23"/>
        <end position="83"/>
    </location>
</feature>
<gene>
    <name evidence="2" type="ORF">C7M84_018826</name>
</gene>